<proteinExistence type="predicted"/>
<reference evidence="1 2" key="1">
    <citation type="submission" date="2019-12" db="EMBL/GenBank/DDBJ databases">
        <title>Functional and genomic insights into the Sphingobium yanoikuyae YC-JY1, a bacterium efficiently degrading bisphenol A.</title>
        <authorList>
            <person name="Jia Y."/>
            <person name="Li X."/>
            <person name="Wang J."/>
            <person name="Eltoukhy A."/>
            <person name="Lamraoui I."/>
            <person name="Yan Y."/>
        </authorList>
    </citation>
    <scope>NUCLEOTIDE SEQUENCE [LARGE SCALE GENOMIC DNA]</scope>
    <source>
        <strain evidence="1 2">YC-JY1</strain>
    </source>
</reference>
<gene>
    <name evidence="1" type="ORF">GS397_23105</name>
</gene>
<dbReference type="Proteomes" id="UP000464086">
    <property type="component" value="Chromosome"/>
</dbReference>
<dbReference type="AlphaFoldDB" id="A0A6P1GMA6"/>
<evidence type="ECO:0000313" key="1">
    <source>
        <dbReference type="EMBL" id="QHD69639.1"/>
    </source>
</evidence>
<dbReference type="EMBL" id="CP047218">
    <property type="protein sequence ID" value="QHD69639.1"/>
    <property type="molecule type" value="Genomic_DNA"/>
</dbReference>
<protein>
    <submittedName>
        <fullName evidence="1">Uncharacterized protein</fullName>
    </submittedName>
</protein>
<evidence type="ECO:0000313" key="2">
    <source>
        <dbReference type="Proteomes" id="UP000464086"/>
    </source>
</evidence>
<name>A0A6P1GMA6_SPHYA</name>
<organism evidence="1 2">
    <name type="scientific">Sphingobium yanoikuyae</name>
    <name type="common">Sphingomonas yanoikuyae</name>
    <dbReference type="NCBI Taxonomy" id="13690"/>
    <lineage>
        <taxon>Bacteria</taxon>
        <taxon>Pseudomonadati</taxon>
        <taxon>Pseudomonadota</taxon>
        <taxon>Alphaproteobacteria</taxon>
        <taxon>Sphingomonadales</taxon>
        <taxon>Sphingomonadaceae</taxon>
        <taxon>Sphingobium</taxon>
    </lineage>
</organism>
<sequence length="56" mass="6154">MTGVDVPKNSAIVHEMRTLRERIVEAQRTHTVAPILTHLYAAIVSAVSTNGTDLRL</sequence>
<dbReference type="RefSeq" id="WP_159367754.1">
    <property type="nucleotide sequence ID" value="NZ_CP047218.1"/>
</dbReference>
<accession>A0A6P1GMA6</accession>